<accession>A0A9D1CRQ4</accession>
<gene>
    <name evidence="1" type="ORF">IAB77_02050</name>
</gene>
<evidence type="ECO:0000313" key="1">
    <source>
        <dbReference type="EMBL" id="HIQ78022.1"/>
    </source>
</evidence>
<sequence length="242" mass="26832">MKLENGEFILSGPPESSSACLRSPEDVIAAVDRAGLLPLFAGAVPGFSVEELTPAEWWWSGDLERDPWYWRETIAASGRALYGKFFGGRAGFVSLECFPRFANIRRDGYDFDALYEDGKTSHRCKKIMDCFALSPELPSYELKRLAGFGKGGEKNFDGTVTKLQEQGYLVIKSFSRRRNARGEEYGWPVAVYTPAENLVSPGLIAEAYREDVRDSARGLLSVLRKAAPDAPESALLRLIYGA</sequence>
<organism evidence="1 2">
    <name type="scientific">Candidatus Scatomorpha intestinavium</name>
    <dbReference type="NCBI Taxonomy" id="2840922"/>
    <lineage>
        <taxon>Bacteria</taxon>
        <taxon>Bacillati</taxon>
        <taxon>Bacillota</taxon>
        <taxon>Clostridia</taxon>
        <taxon>Eubacteriales</taxon>
        <taxon>Candidatus Scatomorpha</taxon>
    </lineage>
</organism>
<evidence type="ECO:0000313" key="2">
    <source>
        <dbReference type="Proteomes" id="UP000824262"/>
    </source>
</evidence>
<dbReference type="AlphaFoldDB" id="A0A9D1CRQ4"/>
<dbReference type="InterPro" id="IPR056298">
    <property type="entry name" value="AlkZ-rel"/>
</dbReference>
<dbReference type="Proteomes" id="UP000824262">
    <property type="component" value="Unassembled WGS sequence"/>
</dbReference>
<dbReference type="Pfam" id="PF24741">
    <property type="entry name" value="AlkZ-rel"/>
    <property type="match status" value="1"/>
</dbReference>
<reference evidence="1" key="2">
    <citation type="journal article" date="2021" name="PeerJ">
        <title>Extensive microbial diversity within the chicken gut microbiome revealed by metagenomics and culture.</title>
        <authorList>
            <person name="Gilroy R."/>
            <person name="Ravi A."/>
            <person name="Getino M."/>
            <person name="Pursley I."/>
            <person name="Horton D.L."/>
            <person name="Alikhan N.F."/>
            <person name="Baker D."/>
            <person name="Gharbi K."/>
            <person name="Hall N."/>
            <person name="Watson M."/>
            <person name="Adriaenssens E.M."/>
            <person name="Foster-Nyarko E."/>
            <person name="Jarju S."/>
            <person name="Secka A."/>
            <person name="Antonio M."/>
            <person name="Oren A."/>
            <person name="Chaudhuri R.R."/>
            <person name="La Ragione R."/>
            <person name="Hildebrand F."/>
            <person name="Pallen M.J."/>
        </authorList>
    </citation>
    <scope>NUCLEOTIDE SEQUENCE</scope>
    <source>
        <strain evidence="1">ChiBcolR7-354</strain>
    </source>
</reference>
<dbReference type="EMBL" id="DVGA01000026">
    <property type="protein sequence ID" value="HIQ78022.1"/>
    <property type="molecule type" value="Genomic_DNA"/>
</dbReference>
<reference evidence="1" key="1">
    <citation type="submission" date="2020-10" db="EMBL/GenBank/DDBJ databases">
        <authorList>
            <person name="Gilroy R."/>
        </authorList>
    </citation>
    <scope>NUCLEOTIDE SEQUENCE</scope>
    <source>
        <strain evidence="1">ChiBcolR7-354</strain>
    </source>
</reference>
<proteinExistence type="predicted"/>
<name>A0A9D1CRQ4_9FIRM</name>
<protein>
    <submittedName>
        <fullName evidence="1">Uncharacterized protein</fullName>
    </submittedName>
</protein>
<comment type="caution">
    <text evidence="1">The sequence shown here is derived from an EMBL/GenBank/DDBJ whole genome shotgun (WGS) entry which is preliminary data.</text>
</comment>